<dbReference type="EMBL" id="GGEC01057382">
    <property type="protein sequence ID" value="MBX37866.1"/>
    <property type="molecule type" value="Transcribed_RNA"/>
</dbReference>
<organism evidence="1">
    <name type="scientific">Rhizophora mucronata</name>
    <name type="common">Asiatic mangrove</name>
    <dbReference type="NCBI Taxonomy" id="61149"/>
    <lineage>
        <taxon>Eukaryota</taxon>
        <taxon>Viridiplantae</taxon>
        <taxon>Streptophyta</taxon>
        <taxon>Embryophyta</taxon>
        <taxon>Tracheophyta</taxon>
        <taxon>Spermatophyta</taxon>
        <taxon>Magnoliopsida</taxon>
        <taxon>eudicotyledons</taxon>
        <taxon>Gunneridae</taxon>
        <taxon>Pentapetalae</taxon>
        <taxon>rosids</taxon>
        <taxon>fabids</taxon>
        <taxon>Malpighiales</taxon>
        <taxon>Rhizophoraceae</taxon>
        <taxon>Rhizophora</taxon>
    </lineage>
</organism>
<dbReference type="AlphaFoldDB" id="A0A2P2N642"/>
<evidence type="ECO:0000313" key="1">
    <source>
        <dbReference type="EMBL" id="MBX37866.1"/>
    </source>
</evidence>
<protein>
    <submittedName>
        <fullName evidence="1">Uncharacterized protein</fullName>
    </submittedName>
</protein>
<proteinExistence type="predicted"/>
<sequence length="54" mass="5997">MIMASNLCKKWTPRTSYIKSSVYIPSIGFTNSHVGVNDPMISSVGEVSYEFGEH</sequence>
<accession>A0A2P2N642</accession>
<reference evidence="1" key="1">
    <citation type="submission" date="2018-02" db="EMBL/GenBank/DDBJ databases">
        <title>Rhizophora mucronata_Transcriptome.</title>
        <authorList>
            <person name="Meera S.P."/>
            <person name="Sreeshan A."/>
            <person name="Augustine A."/>
        </authorList>
    </citation>
    <scope>NUCLEOTIDE SEQUENCE</scope>
    <source>
        <tissue evidence="1">Leaf</tissue>
    </source>
</reference>
<name>A0A2P2N642_RHIMU</name>